<evidence type="ECO:0000313" key="2">
    <source>
        <dbReference type="Proteomes" id="UP000663824"/>
    </source>
</evidence>
<evidence type="ECO:0000313" key="1">
    <source>
        <dbReference type="EMBL" id="CAF2217189.1"/>
    </source>
</evidence>
<dbReference type="EMBL" id="CAJNRE010019917">
    <property type="protein sequence ID" value="CAF2217189.1"/>
    <property type="molecule type" value="Genomic_DNA"/>
</dbReference>
<name>A0A816ZP76_9BILA</name>
<reference evidence="1" key="1">
    <citation type="submission" date="2021-02" db="EMBL/GenBank/DDBJ databases">
        <authorList>
            <person name="Nowell W R."/>
        </authorList>
    </citation>
    <scope>NUCLEOTIDE SEQUENCE</scope>
</reference>
<organism evidence="1 2">
    <name type="scientific">Rotaria magnacalcarata</name>
    <dbReference type="NCBI Taxonomy" id="392030"/>
    <lineage>
        <taxon>Eukaryota</taxon>
        <taxon>Metazoa</taxon>
        <taxon>Spiralia</taxon>
        <taxon>Gnathifera</taxon>
        <taxon>Rotifera</taxon>
        <taxon>Eurotatoria</taxon>
        <taxon>Bdelloidea</taxon>
        <taxon>Philodinida</taxon>
        <taxon>Philodinidae</taxon>
        <taxon>Rotaria</taxon>
    </lineage>
</organism>
<gene>
    <name evidence="1" type="ORF">MBJ925_LOCUS36190</name>
</gene>
<dbReference type="Proteomes" id="UP000663824">
    <property type="component" value="Unassembled WGS sequence"/>
</dbReference>
<comment type="caution">
    <text evidence="1">The sequence shown here is derived from an EMBL/GenBank/DDBJ whole genome shotgun (WGS) entry which is preliminary data.</text>
</comment>
<protein>
    <submittedName>
        <fullName evidence="1">Uncharacterized protein</fullName>
    </submittedName>
</protein>
<feature type="non-terminal residue" evidence="1">
    <location>
        <position position="1"/>
    </location>
</feature>
<dbReference type="AlphaFoldDB" id="A0A816ZP76"/>
<accession>A0A816ZP76</accession>
<proteinExistence type="predicted"/>
<sequence>ASSFLGLHLFSISILGFEFYFF</sequence>